<reference evidence="2 3" key="1">
    <citation type="submission" date="2015-09" db="EMBL/GenBank/DDBJ databases">
        <title>Trachymyrmex cornetzi WGS genome.</title>
        <authorList>
            <person name="Nygaard S."/>
            <person name="Hu H."/>
            <person name="Boomsma J."/>
            <person name="Zhang G."/>
        </authorList>
    </citation>
    <scope>NUCLEOTIDE SEQUENCE [LARGE SCALE GENOMIC DNA]</scope>
    <source>
        <strain evidence="2">Tcor2-1</strain>
        <tissue evidence="2">Whole body</tissue>
    </source>
</reference>
<name>A0A195EJD8_9HYME</name>
<accession>A0A195EJD8</accession>
<dbReference type="AlphaFoldDB" id="A0A195EJD8"/>
<sequence>MWRVQMHRDALPVELNVSTCCEQEDVRKVHRFLNTEPKQDLVETFTDFNEFIKRRAARGSGGPWRVSLKAPKNTKPETRRAVQMSSDN</sequence>
<evidence type="ECO:0000313" key="2">
    <source>
        <dbReference type="EMBL" id="KYN28256.1"/>
    </source>
</evidence>
<protein>
    <submittedName>
        <fullName evidence="2">Uncharacterized protein</fullName>
    </submittedName>
</protein>
<dbReference type="EMBL" id="KQ978801">
    <property type="protein sequence ID" value="KYN28256.1"/>
    <property type="molecule type" value="Genomic_DNA"/>
</dbReference>
<evidence type="ECO:0000256" key="1">
    <source>
        <dbReference type="SAM" id="MobiDB-lite"/>
    </source>
</evidence>
<gene>
    <name evidence="2" type="ORF">ALC57_02317</name>
</gene>
<keyword evidence="3" id="KW-1185">Reference proteome</keyword>
<evidence type="ECO:0000313" key="3">
    <source>
        <dbReference type="Proteomes" id="UP000078492"/>
    </source>
</evidence>
<feature type="region of interest" description="Disordered" evidence="1">
    <location>
        <begin position="58"/>
        <end position="88"/>
    </location>
</feature>
<proteinExistence type="predicted"/>
<dbReference type="Proteomes" id="UP000078492">
    <property type="component" value="Unassembled WGS sequence"/>
</dbReference>
<organism evidence="2 3">
    <name type="scientific">Trachymyrmex cornetzi</name>
    <dbReference type="NCBI Taxonomy" id="471704"/>
    <lineage>
        <taxon>Eukaryota</taxon>
        <taxon>Metazoa</taxon>
        <taxon>Ecdysozoa</taxon>
        <taxon>Arthropoda</taxon>
        <taxon>Hexapoda</taxon>
        <taxon>Insecta</taxon>
        <taxon>Pterygota</taxon>
        <taxon>Neoptera</taxon>
        <taxon>Endopterygota</taxon>
        <taxon>Hymenoptera</taxon>
        <taxon>Apocrita</taxon>
        <taxon>Aculeata</taxon>
        <taxon>Formicoidea</taxon>
        <taxon>Formicidae</taxon>
        <taxon>Myrmicinae</taxon>
        <taxon>Trachymyrmex</taxon>
    </lineage>
</organism>